<dbReference type="SUPFAM" id="SSF50037">
    <property type="entry name" value="C-terminal domain of transcriptional repressors"/>
    <property type="match status" value="1"/>
</dbReference>
<dbReference type="SUPFAM" id="SSF55681">
    <property type="entry name" value="Class II aaRS and biotin synthetases"/>
    <property type="match status" value="1"/>
</dbReference>
<dbReference type="InterPro" id="IPR004408">
    <property type="entry name" value="Biotin_CoA_COase_ligase"/>
</dbReference>
<evidence type="ECO:0000313" key="8">
    <source>
        <dbReference type="EMBL" id="RIX31758.1"/>
    </source>
</evidence>
<evidence type="ECO:0000256" key="2">
    <source>
        <dbReference type="ARBA" id="ARBA00022741"/>
    </source>
</evidence>
<dbReference type="EC" id="6.3.4.15" evidence="5"/>
<dbReference type="PROSITE" id="PS51733">
    <property type="entry name" value="BPL_LPL_CATALYTIC"/>
    <property type="match status" value="1"/>
</dbReference>
<dbReference type="Gene3D" id="2.30.30.100">
    <property type="match status" value="1"/>
</dbReference>
<keyword evidence="2" id="KW-0547">Nucleotide-binding</keyword>
<gene>
    <name evidence="8" type="ORF">D3M59_01760</name>
</gene>
<evidence type="ECO:0000313" key="9">
    <source>
        <dbReference type="Proteomes" id="UP000285023"/>
    </source>
</evidence>
<organism evidence="8 9">
    <name type="scientific">Sphingomonas edaphi</name>
    <dbReference type="NCBI Taxonomy" id="2315689"/>
    <lineage>
        <taxon>Bacteria</taxon>
        <taxon>Pseudomonadati</taxon>
        <taxon>Pseudomonadota</taxon>
        <taxon>Alphaproteobacteria</taxon>
        <taxon>Sphingomonadales</taxon>
        <taxon>Sphingomonadaceae</taxon>
        <taxon>Sphingomonas</taxon>
    </lineage>
</organism>
<feature type="domain" description="BPL/LPL catalytic" evidence="7">
    <location>
        <begin position="1"/>
        <end position="164"/>
    </location>
</feature>
<evidence type="ECO:0000256" key="3">
    <source>
        <dbReference type="ARBA" id="ARBA00022840"/>
    </source>
</evidence>
<evidence type="ECO:0000259" key="7">
    <source>
        <dbReference type="PROSITE" id="PS51733"/>
    </source>
</evidence>
<keyword evidence="3" id="KW-0067">ATP-binding</keyword>
<dbReference type="InterPro" id="IPR008988">
    <property type="entry name" value="Transcriptional_repressor_C"/>
</dbReference>
<dbReference type="EMBL" id="QXTF01000001">
    <property type="protein sequence ID" value="RIX31758.1"/>
    <property type="molecule type" value="Genomic_DNA"/>
</dbReference>
<evidence type="ECO:0000256" key="5">
    <source>
        <dbReference type="ARBA" id="ARBA00024227"/>
    </source>
</evidence>
<dbReference type="GO" id="GO:0005524">
    <property type="term" value="F:ATP binding"/>
    <property type="evidence" value="ECO:0007669"/>
    <property type="project" value="UniProtKB-KW"/>
</dbReference>
<name>A0A418Q1D0_9SPHN</name>
<evidence type="ECO:0000256" key="4">
    <source>
        <dbReference type="ARBA" id="ARBA00023267"/>
    </source>
</evidence>
<evidence type="ECO:0000256" key="1">
    <source>
        <dbReference type="ARBA" id="ARBA00022598"/>
    </source>
</evidence>
<dbReference type="InterPro" id="IPR003142">
    <property type="entry name" value="BPL_C"/>
</dbReference>
<keyword evidence="1 8" id="KW-0436">Ligase</keyword>
<sequence length="229" mass="24008">MRIVEVTGSTNTDLLADPSAIEGDWLVALAQQGGRGRHGRVWQTIDGNFFGSTLIQLRAADPSAPSLALVAGLALLEAVEVAAPSAPLSLKWPNDLMLGHAKLAGILLERSGDRVVAGFGVNLAGAPDIADRETAALKTYADLPPKAFAPLLAGSFSRLLGAWRIAEPTALAHAWMTRAHAVGTRLEVHSGPGERIAGRFDGIDADGAMRLRLDNGRIETIRAGDVTLG</sequence>
<dbReference type="Pfam" id="PF02237">
    <property type="entry name" value="BPL_C"/>
    <property type="match status" value="1"/>
</dbReference>
<evidence type="ECO:0000256" key="6">
    <source>
        <dbReference type="ARBA" id="ARBA00047846"/>
    </source>
</evidence>
<dbReference type="GO" id="GO:0004077">
    <property type="term" value="F:biotin--[biotin carboxyl-carrier protein] ligase activity"/>
    <property type="evidence" value="ECO:0007669"/>
    <property type="project" value="UniProtKB-EC"/>
</dbReference>
<keyword evidence="9" id="KW-1185">Reference proteome</keyword>
<dbReference type="InterPro" id="IPR045864">
    <property type="entry name" value="aa-tRNA-synth_II/BPL/LPL"/>
</dbReference>
<dbReference type="PANTHER" id="PTHR12835:SF5">
    <property type="entry name" value="BIOTIN--PROTEIN LIGASE"/>
    <property type="match status" value="1"/>
</dbReference>
<comment type="catalytic activity">
    <reaction evidence="6">
        <text>biotin + L-lysyl-[protein] + ATP = N(6)-biotinyl-L-lysyl-[protein] + AMP + diphosphate + H(+)</text>
        <dbReference type="Rhea" id="RHEA:11756"/>
        <dbReference type="Rhea" id="RHEA-COMP:9752"/>
        <dbReference type="Rhea" id="RHEA-COMP:10505"/>
        <dbReference type="ChEBI" id="CHEBI:15378"/>
        <dbReference type="ChEBI" id="CHEBI:29969"/>
        <dbReference type="ChEBI" id="CHEBI:30616"/>
        <dbReference type="ChEBI" id="CHEBI:33019"/>
        <dbReference type="ChEBI" id="CHEBI:57586"/>
        <dbReference type="ChEBI" id="CHEBI:83144"/>
        <dbReference type="ChEBI" id="CHEBI:456215"/>
        <dbReference type="EC" id="6.3.4.15"/>
    </reaction>
</comment>
<comment type="caution">
    <text evidence="8">The sequence shown here is derived from an EMBL/GenBank/DDBJ whole genome shotgun (WGS) entry which is preliminary data.</text>
</comment>
<protein>
    <recommendedName>
        <fullName evidence="5">biotin--[biotin carboxyl-carrier protein] ligase</fullName>
        <ecNumber evidence="5">6.3.4.15</ecNumber>
    </recommendedName>
</protein>
<reference evidence="8 9" key="1">
    <citation type="submission" date="2018-09" db="EMBL/GenBank/DDBJ databases">
        <title>Sphingomonas sp. DAC4.</title>
        <authorList>
            <person name="Seo T."/>
        </authorList>
    </citation>
    <scope>NUCLEOTIDE SEQUENCE [LARGE SCALE GENOMIC DNA]</scope>
    <source>
        <strain evidence="8 9">DAC4</strain>
    </source>
</reference>
<dbReference type="AlphaFoldDB" id="A0A418Q1D0"/>
<proteinExistence type="predicted"/>
<dbReference type="NCBIfam" id="TIGR00121">
    <property type="entry name" value="birA_ligase"/>
    <property type="match status" value="1"/>
</dbReference>
<dbReference type="OrthoDB" id="9807064at2"/>
<accession>A0A418Q1D0</accession>
<dbReference type="InterPro" id="IPR004143">
    <property type="entry name" value="BPL_LPL_catalytic"/>
</dbReference>
<dbReference type="Proteomes" id="UP000285023">
    <property type="component" value="Unassembled WGS sequence"/>
</dbReference>
<dbReference type="Gene3D" id="3.30.930.10">
    <property type="entry name" value="Bira Bifunctional Protein, Domain 2"/>
    <property type="match status" value="1"/>
</dbReference>
<keyword evidence="4" id="KW-0092">Biotin</keyword>
<dbReference type="Pfam" id="PF03099">
    <property type="entry name" value="BPL_LplA_LipB"/>
    <property type="match status" value="1"/>
</dbReference>
<dbReference type="GO" id="GO:0005737">
    <property type="term" value="C:cytoplasm"/>
    <property type="evidence" value="ECO:0007669"/>
    <property type="project" value="TreeGrafter"/>
</dbReference>
<dbReference type="PANTHER" id="PTHR12835">
    <property type="entry name" value="BIOTIN PROTEIN LIGASE"/>
    <property type="match status" value="1"/>
</dbReference>